<dbReference type="InterPro" id="IPR054058">
    <property type="entry name" value="HTH_67"/>
</dbReference>
<gene>
    <name evidence="1" type="ORF">SAMN05444583_11741</name>
</gene>
<dbReference type="RefSeq" id="WP_072752180.1">
    <property type="nucleotide sequence ID" value="NZ_FOAW01000017.1"/>
</dbReference>
<sequence>MDARTAGQTARTLDLIHGMSYFAPEVNESLVAAGLSAGRMCYFAGRSAAMGAVGVGVVAATFYNFNPEAIAPVIPIAWTQARPADVVAARYRGVDAAMRRIFGAESIGSPEFEEAAALAAAAARSIPDAAGRPLYAGHAEIEWPSEPHLVLWHALTLLREYRGDGHIAALQTAGLSGIEALVTHTATGNGFQEQFARSRRGWSDEQWRAAVDSLTDRGLLGDGGELTGAGWELRECVEELTDEMAVAPWAALGEDGVARLLELGTDLRAVLVEQDVFPDGVYGSAVSR</sequence>
<protein>
    <recommendedName>
        <fullName evidence="3">SalK</fullName>
    </recommendedName>
</protein>
<dbReference type="AlphaFoldDB" id="A0A1H7U3M2"/>
<dbReference type="NCBIfam" id="NF047719">
    <property type="entry name" value="SCO6745_fam_HTH"/>
    <property type="match status" value="1"/>
</dbReference>
<reference evidence="2" key="1">
    <citation type="submission" date="2016-10" db="EMBL/GenBank/DDBJ databases">
        <authorList>
            <person name="Varghese N."/>
            <person name="Submissions S."/>
        </authorList>
    </citation>
    <scope>NUCLEOTIDE SEQUENCE [LARGE SCALE GENOMIC DNA]</scope>
    <source>
        <strain evidence="2">DSM 44675</strain>
    </source>
</reference>
<evidence type="ECO:0000313" key="2">
    <source>
        <dbReference type="Proteomes" id="UP000198677"/>
    </source>
</evidence>
<evidence type="ECO:0000313" key="1">
    <source>
        <dbReference type="EMBL" id="SEL91424.1"/>
    </source>
</evidence>
<dbReference type="EMBL" id="FOAW01000017">
    <property type="protein sequence ID" value="SEL91424.1"/>
    <property type="molecule type" value="Genomic_DNA"/>
</dbReference>
<keyword evidence="2" id="KW-1185">Reference proteome</keyword>
<accession>A0A1H7U3M2</accession>
<name>A0A1H7U3M2_9NOCA</name>
<evidence type="ECO:0008006" key="3">
    <source>
        <dbReference type="Google" id="ProtNLM"/>
    </source>
</evidence>
<dbReference type="Pfam" id="PF21863">
    <property type="entry name" value="HTH_67"/>
    <property type="match status" value="1"/>
</dbReference>
<dbReference type="OrthoDB" id="157052at2"/>
<proteinExistence type="predicted"/>
<organism evidence="1 2">
    <name type="scientific">Rhodococcus maanshanensis</name>
    <dbReference type="NCBI Taxonomy" id="183556"/>
    <lineage>
        <taxon>Bacteria</taxon>
        <taxon>Bacillati</taxon>
        <taxon>Actinomycetota</taxon>
        <taxon>Actinomycetes</taxon>
        <taxon>Mycobacteriales</taxon>
        <taxon>Nocardiaceae</taxon>
        <taxon>Rhodococcus</taxon>
    </lineage>
</organism>
<dbReference type="Proteomes" id="UP000198677">
    <property type="component" value="Unassembled WGS sequence"/>
</dbReference>